<keyword evidence="1" id="KW-1133">Transmembrane helix</keyword>
<comment type="caution">
    <text evidence="2">The sequence shown here is derived from an EMBL/GenBank/DDBJ whole genome shotgun (WGS) entry which is preliminary data.</text>
</comment>
<accession>A0A9P8RU21</accession>
<keyword evidence="3" id="KW-1185">Reference proteome</keyword>
<feature type="transmembrane region" description="Helical" evidence="1">
    <location>
        <begin position="158"/>
        <end position="181"/>
    </location>
</feature>
<keyword evidence="1" id="KW-0812">Transmembrane</keyword>
<evidence type="ECO:0000313" key="2">
    <source>
        <dbReference type="EMBL" id="KAH0566178.1"/>
    </source>
</evidence>
<evidence type="ECO:0000313" key="3">
    <source>
        <dbReference type="Proteomes" id="UP000750711"/>
    </source>
</evidence>
<feature type="transmembrane region" description="Helical" evidence="1">
    <location>
        <begin position="21"/>
        <end position="45"/>
    </location>
</feature>
<feature type="transmembrane region" description="Helical" evidence="1">
    <location>
        <begin position="57"/>
        <end position="75"/>
    </location>
</feature>
<proteinExistence type="predicted"/>
<name>A0A9P8RU21_9PEZI</name>
<sequence length="237" mass="26663">MGRGNRFTLLAAKKCHFQNSPADLGDVIISFIFFFVFVGIAGFWLLVKSQNPRVSRIFPLHCFELAIFCALVYGFSSRFGYPEILVLMLIYSSYILLITDDFLYHCSDTWDALDGIWVGFNVIFELKDLLILGIILLRLTPYVLKETSRTRHLTRNATVFIMAVIVALFVPFVVLISVSTVGYQGFRSEHIVTSSMKLAAAYYFLLLCAAVCVALVLLYSVAILEIGRTLSAVIQSR</sequence>
<dbReference type="Proteomes" id="UP000750711">
    <property type="component" value="Unassembled WGS sequence"/>
</dbReference>
<evidence type="ECO:0000256" key="1">
    <source>
        <dbReference type="SAM" id="Phobius"/>
    </source>
</evidence>
<dbReference type="EMBL" id="JAGHQM010000028">
    <property type="protein sequence ID" value="KAH0566178.1"/>
    <property type="molecule type" value="Genomic_DNA"/>
</dbReference>
<feature type="transmembrane region" description="Helical" evidence="1">
    <location>
        <begin position="201"/>
        <end position="227"/>
    </location>
</feature>
<gene>
    <name evidence="2" type="ORF">GP486_000431</name>
</gene>
<keyword evidence="1" id="KW-0472">Membrane</keyword>
<feature type="transmembrane region" description="Helical" evidence="1">
    <location>
        <begin position="116"/>
        <end position="137"/>
    </location>
</feature>
<feature type="transmembrane region" description="Helical" evidence="1">
    <location>
        <begin position="84"/>
        <end position="104"/>
    </location>
</feature>
<organism evidence="2 3">
    <name type="scientific">Trichoglossum hirsutum</name>
    <dbReference type="NCBI Taxonomy" id="265104"/>
    <lineage>
        <taxon>Eukaryota</taxon>
        <taxon>Fungi</taxon>
        <taxon>Dikarya</taxon>
        <taxon>Ascomycota</taxon>
        <taxon>Pezizomycotina</taxon>
        <taxon>Geoglossomycetes</taxon>
        <taxon>Geoglossales</taxon>
        <taxon>Geoglossaceae</taxon>
        <taxon>Trichoglossum</taxon>
    </lineage>
</organism>
<protein>
    <submittedName>
        <fullName evidence="2">Uncharacterized protein</fullName>
    </submittedName>
</protein>
<reference evidence="2" key="1">
    <citation type="submission" date="2021-03" db="EMBL/GenBank/DDBJ databases">
        <title>Comparative genomics and phylogenomic investigation of the class Geoglossomycetes provide insights into ecological specialization and systematics.</title>
        <authorList>
            <person name="Melie T."/>
            <person name="Pirro S."/>
            <person name="Miller A.N."/>
            <person name="Quandt A."/>
        </authorList>
    </citation>
    <scope>NUCLEOTIDE SEQUENCE</scope>
    <source>
        <strain evidence="2">CAQ_001_2017</strain>
    </source>
</reference>
<dbReference type="AlphaFoldDB" id="A0A9P8RU21"/>